<feature type="domain" description="BTB" evidence="9">
    <location>
        <begin position="504"/>
        <end position="572"/>
    </location>
</feature>
<dbReference type="SUPFAM" id="SSF103506">
    <property type="entry name" value="Mitochondrial carrier"/>
    <property type="match status" value="1"/>
</dbReference>
<dbReference type="PROSITE" id="PS50920">
    <property type="entry name" value="SOLCAR"/>
    <property type="match status" value="2"/>
</dbReference>
<evidence type="ECO:0000256" key="8">
    <source>
        <dbReference type="SAM" id="MobiDB-lite"/>
    </source>
</evidence>
<dbReference type="PRINTS" id="PR00501">
    <property type="entry name" value="KELCHREPEAT"/>
</dbReference>
<evidence type="ECO:0000313" key="11">
    <source>
        <dbReference type="Proteomes" id="UP000310200"/>
    </source>
</evidence>
<protein>
    <submittedName>
        <fullName evidence="10">Kelch-like protein 10</fullName>
    </submittedName>
</protein>
<dbReference type="SMART" id="SM00612">
    <property type="entry name" value="Kelch"/>
    <property type="match status" value="6"/>
</dbReference>
<comment type="similarity">
    <text evidence="2">Belongs to the mitochondrial carrier (TC 2.A.29) family.</text>
</comment>
<comment type="caution">
    <text evidence="10">The sequence shown here is derived from an EMBL/GenBank/DDBJ whole genome shotgun (WGS) entry which is preliminary data.</text>
</comment>
<dbReference type="SUPFAM" id="SSF117281">
    <property type="entry name" value="Kelch motif"/>
    <property type="match status" value="1"/>
</dbReference>
<feature type="non-terminal residue" evidence="10">
    <location>
        <position position="1"/>
    </location>
</feature>
<evidence type="ECO:0000256" key="6">
    <source>
        <dbReference type="ARBA" id="ARBA00023136"/>
    </source>
</evidence>
<proteinExistence type="inferred from homology"/>
<dbReference type="SUPFAM" id="SSF54695">
    <property type="entry name" value="POZ domain"/>
    <property type="match status" value="1"/>
</dbReference>
<keyword evidence="6 7" id="KW-0472">Membrane</keyword>
<dbReference type="InterPro" id="IPR023395">
    <property type="entry name" value="MCP_dom_sf"/>
</dbReference>
<keyword evidence="3" id="KW-0880">Kelch repeat</keyword>
<dbReference type="Gene3D" id="1.50.40.10">
    <property type="entry name" value="Mitochondrial carrier domain"/>
    <property type="match status" value="1"/>
</dbReference>
<evidence type="ECO:0000256" key="7">
    <source>
        <dbReference type="PROSITE-ProRule" id="PRU00282"/>
    </source>
</evidence>
<dbReference type="FunFam" id="1.25.40.420:FF:000001">
    <property type="entry name" value="Kelch-like family member 12"/>
    <property type="match status" value="1"/>
</dbReference>
<evidence type="ECO:0000256" key="2">
    <source>
        <dbReference type="ARBA" id="ARBA00006375"/>
    </source>
</evidence>
<reference evidence="10 11" key="1">
    <citation type="journal article" date="2019" name="Philos. Trans. R. Soc. Lond., B, Biol. Sci.">
        <title>Ant behaviour and brain gene expression of defending hosts depend on the ecological success of the intruding social parasite.</title>
        <authorList>
            <person name="Kaur R."/>
            <person name="Stoldt M."/>
            <person name="Jongepier E."/>
            <person name="Feldmeyer B."/>
            <person name="Menzel F."/>
            <person name="Bornberg-Bauer E."/>
            <person name="Foitzik S."/>
        </authorList>
    </citation>
    <scope>NUCLEOTIDE SEQUENCE [LARGE SCALE GENOMIC DNA]</scope>
    <source>
        <tissue evidence="10">Whole body</tissue>
    </source>
</reference>
<keyword evidence="5" id="KW-0677">Repeat</keyword>
<dbReference type="EMBL" id="QBLH01003815">
    <property type="protein sequence ID" value="TGZ32595.1"/>
    <property type="molecule type" value="Genomic_DNA"/>
</dbReference>
<evidence type="ECO:0000256" key="3">
    <source>
        <dbReference type="ARBA" id="ARBA00022441"/>
    </source>
</evidence>
<dbReference type="InterPro" id="IPR000210">
    <property type="entry name" value="BTB/POZ_dom"/>
</dbReference>
<evidence type="ECO:0000256" key="4">
    <source>
        <dbReference type="ARBA" id="ARBA00022692"/>
    </source>
</evidence>
<feature type="repeat" description="Solcar" evidence="7">
    <location>
        <begin position="139"/>
        <end position="226"/>
    </location>
</feature>
<gene>
    <name evidence="10" type="ORF">DBV15_08924</name>
</gene>
<dbReference type="Gene3D" id="3.30.710.10">
    <property type="entry name" value="Potassium Channel Kv1.1, Chain A"/>
    <property type="match status" value="1"/>
</dbReference>
<dbReference type="SMART" id="SM00875">
    <property type="entry name" value="BACK"/>
    <property type="match status" value="1"/>
</dbReference>
<dbReference type="STRING" id="300112.A0A4S2JAY7"/>
<dbReference type="InterPro" id="IPR015915">
    <property type="entry name" value="Kelch-typ_b-propeller"/>
</dbReference>
<dbReference type="InterPro" id="IPR006652">
    <property type="entry name" value="Kelch_1"/>
</dbReference>
<dbReference type="GO" id="GO:0016020">
    <property type="term" value="C:membrane"/>
    <property type="evidence" value="ECO:0007669"/>
    <property type="project" value="UniProtKB-SubCell"/>
</dbReference>
<dbReference type="InterPro" id="IPR018108">
    <property type="entry name" value="MCP_transmembrane"/>
</dbReference>
<dbReference type="GO" id="GO:0003779">
    <property type="term" value="F:actin binding"/>
    <property type="evidence" value="ECO:0007669"/>
    <property type="project" value="UniProtKB-KW"/>
</dbReference>
<dbReference type="Proteomes" id="UP000310200">
    <property type="component" value="Unassembled WGS sequence"/>
</dbReference>
<dbReference type="Pfam" id="PF07707">
    <property type="entry name" value="BACK"/>
    <property type="match status" value="1"/>
</dbReference>
<dbReference type="InterPro" id="IPR011705">
    <property type="entry name" value="BACK"/>
</dbReference>
<dbReference type="Pfam" id="PF00651">
    <property type="entry name" value="BTB"/>
    <property type="match status" value="1"/>
</dbReference>
<dbReference type="PANTHER" id="PTHR45632:SF3">
    <property type="entry name" value="KELCH-LIKE PROTEIN 32"/>
    <property type="match status" value="1"/>
</dbReference>
<evidence type="ECO:0000259" key="9">
    <source>
        <dbReference type="PROSITE" id="PS50097"/>
    </source>
</evidence>
<keyword evidence="4 7" id="KW-0812">Transmembrane</keyword>
<dbReference type="CDD" id="cd18450">
    <property type="entry name" value="BACK_KLHL10"/>
    <property type="match status" value="1"/>
</dbReference>
<evidence type="ECO:0000256" key="5">
    <source>
        <dbReference type="ARBA" id="ARBA00022737"/>
    </source>
</evidence>
<name>A0A4S2JAY7_9HYME</name>
<dbReference type="Pfam" id="PF00153">
    <property type="entry name" value="Mito_carr"/>
    <property type="match status" value="2"/>
</dbReference>
<dbReference type="InterPro" id="IPR011333">
    <property type="entry name" value="SKP1/BTB/POZ_sf"/>
</dbReference>
<feature type="repeat" description="Solcar" evidence="7">
    <location>
        <begin position="232"/>
        <end position="317"/>
    </location>
</feature>
<feature type="region of interest" description="Disordered" evidence="8">
    <location>
        <begin position="406"/>
        <end position="435"/>
    </location>
</feature>
<dbReference type="Pfam" id="PF01344">
    <property type="entry name" value="Kelch_1"/>
    <property type="match status" value="2"/>
</dbReference>
<sequence length="1087" mass="123827">HSVIMIYVWVCQWFDNANSDLCTKKKLKEMPTSAFMDSNLLAAIINRSTTCTTFDAYLKRTRFEDKPFRSRRYCKWKVIADNTGQRWLARLIFLLDVWEDVPVLWWDILWIRLRFTCRLRIVVIQNIEAPGIRNLSEPDRLSSYFLAGASAGLAQTPVASPIELAKTRLQLQSTGQGNFQGPMQCLRKIYRQEGYRGVSKGLGITFLREGPSYGVYFVTYEMLTKTSSKQPISTLHMLLAGGFAGVASWVISYPIDVIKSRIQAESGNCYSGVLDCLKKSIRAEGYSCLYRGLNSTILRAFPTNAATFAVVTWTFRLFGEKPNEAPKVENIALRTSMQTKNRTAKGYESFANKWNVLFDGISRGNGFVTPSYSVRFMLPISRLMPDSSACLVHDCRRSGCKHDALKQENTSEDGGERKKKSRNDEGRVEEDEHVDEKKDCNNVKMAINMCTCNLQRVLEPTTSNKKNEKYNTNNQRLIAESGGRCMSTQAMQSLYDFRQNNLLCDAILRLEDGGVFPIHRAILSACSTYFRALFTTTLHSREKTDVLLPGVTSPMMNLLLEYAYLRSIDVNQENVCELLTTADYLSIVGVLDLCCDYLRDNLAPENCIGVMRFARQHFCKKLENDAYRFIVGHFVEVSQRSEEILHLPIEELKPLVGADELNVKSEQTVWELVLKWINHDPESRKDYIVDLMKNIRLGLLDTQFFLENVKDHPYVVGNDACRPIIIETLKFLYDLEMITQKDGEVPTPEIARPRVPHEILFAIGGWSGGSPTNYIETYDTRADRWIPIEETDLTGPRAYHGLAVVGFDIYVIGGFDGVDYFNSCRCFNAVTKVWREVAPMNVRRCYVSVAVLNDLVYAMGGYDGYHRQKTAERYNYETNQWSLIASMNVQRSDASATTLNDKIYITGGFDGHDCMNTAEVYDPSTNQWTMITAMRSRRSGVSCISYHGCVYVIGGFNGISRMCSGEKYKPSTNSWSHIPDMYNPRSNFAIEVIDDMIFAIGGFNGVTTTYQVECYDEKTNEWYEATDMNICRSALSACVIMGLPNVYDYIHKHRERLMEEKRQKLLAHELAMKQEQKDLFCQAAVFD</sequence>
<dbReference type="Gene3D" id="2.120.10.80">
    <property type="entry name" value="Kelch-type beta propeller"/>
    <property type="match status" value="1"/>
</dbReference>
<evidence type="ECO:0000256" key="1">
    <source>
        <dbReference type="ARBA" id="ARBA00004141"/>
    </source>
</evidence>
<dbReference type="PANTHER" id="PTHR45632">
    <property type="entry name" value="LD33804P"/>
    <property type="match status" value="1"/>
</dbReference>
<organism evidence="10 11">
    <name type="scientific">Temnothorax longispinosus</name>
    <dbReference type="NCBI Taxonomy" id="300112"/>
    <lineage>
        <taxon>Eukaryota</taxon>
        <taxon>Metazoa</taxon>
        <taxon>Ecdysozoa</taxon>
        <taxon>Arthropoda</taxon>
        <taxon>Hexapoda</taxon>
        <taxon>Insecta</taxon>
        <taxon>Pterygota</taxon>
        <taxon>Neoptera</taxon>
        <taxon>Endopterygota</taxon>
        <taxon>Hymenoptera</taxon>
        <taxon>Apocrita</taxon>
        <taxon>Aculeata</taxon>
        <taxon>Formicoidea</taxon>
        <taxon>Formicidae</taxon>
        <taxon>Myrmicinae</taxon>
        <taxon>Temnothorax</taxon>
    </lineage>
</organism>
<keyword evidence="11" id="KW-1185">Reference proteome</keyword>
<dbReference type="Pfam" id="PF24681">
    <property type="entry name" value="Kelch_KLHDC2_KLHL20_DRC7"/>
    <property type="match status" value="1"/>
</dbReference>
<dbReference type="PROSITE" id="PS50097">
    <property type="entry name" value="BTB"/>
    <property type="match status" value="1"/>
</dbReference>
<accession>A0A4S2JAY7</accession>
<comment type="subcellular location">
    <subcellularLocation>
        <location evidence="1">Membrane</location>
        <topology evidence="1">Multi-pass membrane protein</topology>
    </subcellularLocation>
</comment>
<dbReference type="AlphaFoldDB" id="A0A4S2JAY7"/>
<dbReference type="Gene3D" id="1.25.40.420">
    <property type="match status" value="1"/>
</dbReference>
<evidence type="ECO:0000313" key="10">
    <source>
        <dbReference type="EMBL" id="TGZ32595.1"/>
    </source>
</evidence>
<dbReference type="SMART" id="SM00225">
    <property type="entry name" value="BTB"/>
    <property type="match status" value="1"/>
</dbReference>